<dbReference type="PANTHER" id="PTHR35010:SF4">
    <property type="entry name" value="BLL5781 PROTEIN"/>
    <property type="match status" value="1"/>
</dbReference>
<dbReference type="SMART" id="SM00530">
    <property type="entry name" value="HTH_XRE"/>
    <property type="match status" value="1"/>
</dbReference>
<gene>
    <name evidence="2" type="ORF">JYP50_08165</name>
</gene>
<dbReference type="PROSITE" id="PS50943">
    <property type="entry name" value="HTH_CROC1"/>
    <property type="match status" value="1"/>
</dbReference>
<proteinExistence type="predicted"/>
<keyword evidence="3" id="KW-1185">Reference proteome</keyword>
<accession>A0A939IJR2</accession>
<dbReference type="SUPFAM" id="SSF47413">
    <property type="entry name" value="lambda repressor-like DNA-binding domains"/>
    <property type="match status" value="1"/>
</dbReference>
<organism evidence="2 3">
    <name type="scientific">Parahaliea mediterranea</name>
    <dbReference type="NCBI Taxonomy" id="651086"/>
    <lineage>
        <taxon>Bacteria</taxon>
        <taxon>Pseudomonadati</taxon>
        <taxon>Pseudomonadota</taxon>
        <taxon>Gammaproteobacteria</taxon>
        <taxon>Cellvibrionales</taxon>
        <taxon>Halieaceae</taxon>
        <taxon>Parahaliea</taxon>
    </lineage>
</organism>
<dbReference type="AlphaFoldDB" id="A0A939IJR2"/>
<dbReference type="InterPro" id="IPR010982">
    <property type="entry name" value="Lambda_DNA-bd_dom_sf"/>
</dbReference>
<evidence type="ECO:0000313" key="3">
    <source>
        <dbReference type="Proteomes" id="UP000664303"/>
    </source>
</evidence>
<evidence type="ECO:0000313" key="2">
    <source>
        <dbReference type="EMBL" id="MBN7796561.1"/>
    </source>
</evidence>
<dbReference type="GO" id="GO:0003677">
    <property type="term" value="F:DNA binding"/>
    <property type="evidence" value="ECO:0007669"/>
    <property type="project" value="InterPro"/>
</dbReference>
<protein>
    <submittedName>
        <fullName evidence="2">Helix-turn-helix transcriptional regulator</fullName>
    </submittedName>
</protein>
<comment type="caution">
    <text evidence="2">The sequence shown here is derived from an EMBL/GenBank/DDBJ whole genome shotgun (WGS) entry which is preliminary data.</text>
</comment>
<dbReference type="CDD" id="cd00093">
    <property type="entry name" value="HTH_XRE"/>
    <property type="match status" value="1"/>
</dbReference>
<dbReference type="InterPro" id="IPR001387">
    <property type="entry name" value="Cro/C1-type_HTH"/>
</dbReference>
<dbReference type="Pfam" id="PF17765">
    <property type="entry name" value="MLTR_LBD"/>
    <property type="match status" value="1"/>
</dbReference>
<dbReference type="Gene3D" id="1.10.260.40">
    <property type="entry name" value="lambda repressor-like DNA-binding domains"/>
    <property type="match status" value="1"/>
</dbReference>
<dbReference type="InterPro" id="IPR041413">
    <property type="entry name" value="MLTR_LBD"/>
</dbReference>
<dbReference type="EMBL" id="JAFKCZ010000005">
    <property type="protein sequence ID" value="MBN7796561.1"/>
    <property type="molecule type" value="Genomic_DNA"/>
</dbReference>
<name>A0A939IJR2_9GAMM</name>
<dbReference type="Gene3D" id="3.30.450.180">
    <property type="match status" value="1"/>
</dbReference>
<evidence type="ECO:0000259" key="1">
    <source>
        <dbReference type="PROSITE" id="PS50943"/>
    </source>
</evidence>
<dbReference type="PANTHER" id="PTHR35010">
    <property type="entry name" value="BLL4672 PROTEIN-RELATED"/>
    <property type="match status" value="1"/>
</dbReference>
<reference evidence="2" key="1">
    <citation type="submission" date="2021-02" db="EMBL/GenBank/DDBJ databases">
        <title>PHA producing bacteria isolated from coastal sediment in Guangdong, Shenzhen.</title>
        <authorList>
            <person name="Zheng W."/>
            <person name="Yu S."/>
            <person name="Huang Y."/>
        </authorList>
    </citation>
    <scope>NUCLEOTIDE SEQUENCE</scope>
    <source>
        <strain evidence="2">TN14-10</strain>
    </source>
</reference>
<sequence length="282" mass="31286">MANSGDPGPAAFGRMLKFWRGALDISQEELAHRIESASRYISRLEKGDARPSKEMVERIAGALSLGLRDTTNLLLAAGYTDYSRSLHLDQPEFQHRREELLLKLKALDPHPSLLVDMTGQILMVNRAWAALQAQLDPERRVADTGNIFGFLFDYAALNALPQQWSGTLSVLMLSLQQLLFLQGDEDESVLNLLRRLESSPYAPANWATQAAARDAGQQFQANLLVAGKVHSFVIHSHIENLLGPLVFSSVPNMAMMTFTPRDEELDLVALLAQGGEHPLLLY</sequence>
<feature type="domain" description="HTH cro/C1-type" evidence="1">
    <location>
        <begin position="16"/>
        <end position="74"/>
    </location>
</feature>
<dbReference type="RefSeq" id="WP_206560004.1">
    <property type="nucleotide sequence ID" value="NZ_JAFKCZ010000005.1"/>
</dbReference>
<dbReference type="Pfam" id="PF01381">
    <property type="entry name" value="HTH_3"/>
    <property type="match status" value="1"/>
</dbReference>
<dbReference type="Proteomes" id="UP000664303">
    <property type="component" value="Unassembled WGS sequence"/>
</dbReference>